<protein>
    <recommendedName>
        <fullName evidence="3">Bacterial mobilisation domain-containing protein</fullName>
    </recommendedName>
</protein>
<proteinExistence type="predicted"/>
<evidence type="ECO:0008006" key="3">
    <source>
        <dbReference type="Google" id="ProtNLM"/>
    </source>
</evidence>
<evidence type="ECO:0000313" key="1">
    <source>
        <dbReference type="EMBL" id="MDK7241669.1"/>
    </source>
</evidence>
<gene>
    <name evidence="1" type="ORF">QP451_01240</name>
</gene>
<organism evidence="1 2">
    <name type="scientific">Neisseria subflava</name>
    <dbReference type="NCBI Taxonomy" id="28449"/>
    <lineage>
        <taxon>Bacteria</taxon>
        <taxon>Pseudomonadati</taxon>
        <taxon>Pseudomonadota</taxon>
        <taxon>Betaproteobacteria</taxon>
        <taxon>Neisseriales</taxon>
        <taxon>Neisseriaceae</taxon>
        <taxon>Neisseria</taxon>
    </lineage>
</organism>
<dbReference type="AlphaFoldDB" id="A0AAW6XY53"/>
<sequence length="155" mass="17362">MNGEIVPTWKSAPQRVRFFRTKAQARAMWNIGKKLASSKTENAKIMNGLERDALLERNTGRQPLAAYNDAEVVRSWLVTPEQSKALEDSQRLIKEIARLGNMLNQQNVVYSLGLPVLQLSEAARQLEGIDEKIARAVYAGRKMKVNPVSDDLKAA</sequence>
<dbReference type="RefSeq" id="WP_063075553.1">
    <property type="nucleotide sequence ID" value="NZ_JASOPA010000001.1"/>
</dbReference>
<comment type="caution">
    <text evidence="1">The sequence shown here is derived from an EMBL/GenBank/DDBJ whole genome shotgun (WGS) entry which is preliminary data.</text>
</comment>
<name>A0AAW6XY53_NEISU</name>
<dbReference type="Proteomes" id="UP001236303">
    <property type="component" value="Unassembled WGS sequence"/>
</dbReference>
<accession>A0AAW6XY53</accession>
<reference evidence="1" key="1">
    <citation type="submission" date="2023-05" db="EMBL/GenBank/DDBJ databases">
        <title>Cataloging the Phylogenetic Diversity of Human Bladder Bacteria.</title>
        <authorList>
            <person name="Du J."/>
        </authorList>
    </citation>
    <scope>NUCLEOTIDE SEQUENCE</scope>
    <source>
        <strain evidence="1">UMB1050</strain>
    </source>
</reference>
<dbReference type="EMBL" id="JASOPA010000001">
    <property type="protein sequence ID" value="MDK7241669.1"/>
    <property type="molecule type" value="Genomic_DNA"/>
</dbReference>
<evidence type="ECO:0000313" key="2">
    <source>
        <dbReference type="Proteomes" id="UP001236303"/>
    </source>
</evidence>